<dbReference type="AlphaFoldDB" id="A0AAV0TE57"/>
<accession>A0AAV0TE57</accession>
<evidence type="ECO:0000313" key="2">
    <source>
        <dbReference type="Proteomes" id="UP001162029"/>
    </source>
</evidence>
<dbReference type="Proteomes" id="UP001162029">
    <property type="component" value="Unassembled WGS sequence"/>
</dbReference>
<keyword evidence="2" id="KW-1185">Reference proteome</keyword>
<reference evidence="1" key="1">
    <citation type="submission" date="2022-12" db="EMBL/GenBank/DDBJ databases">
        <authorList>
            <person name="Webb A."/>
        </authorList>
    </citation>
    <scope>NUCLEOTIDE SEQUENCE</scope>
    <source>
        <strain evidence="1">Pd1</strain>
    </source>
</reference>
<name>A0AAV0TE57_9STRA</name>
<comment type="caution">
    <text evidence="1">The sequence shown here is derived from an EMBL/GenBank/DDBJ whole genome shotgun (WGS) entry which is preliminary data.</text>
</comment>
<proteinExistence type="predicted"/>
<sequence>MWRALEMSMELQRMIAVDGSSFVNGRDKTQTMYARSARQEDAHVLLARDILLMTEYRRNSFQELDETQLKLAYQPLLHVSGVLEACFQSIDAATSRVYGSWSRGLQELVVLRGVDGYLDRYKACPTLASGRLMPNSTSQLNVSDISAPTRSHTTSHFPFKILESVITCKALSLVKSVTFPSVSTSDLWRDSDVANYLKSTAAAVAVEDADNLQQQNCQSRDGSCGKCITL</sequence>
<evidence type="ECO:0000313" key="1">
    <source>
        <dbReference type="EMBL" id="CAI5719366.1"/>
    </source>
</evidence>
<dbReference type="EMBL" id="CANTFM010000345">
    <property type="protein sequence ID" value="CAI5719366.1"/>
    <property type="molecule type" value="Genomic_DNA"/>
</dbReference>
<evidence type="ECO:0008006" key="3">
    <source>
        <dbReference type="Google" id="ProtNLM"/>
    </source>
</evidence>
<gene>
    <name evidence="1" type="ORF">PDE001_LOCUS2038</name>
</gene>
<protein>
    <recommendedName>
        <fullName evidence="3">Glycolipid transfer protein domain-containing protein</fullName>
    </recommendedName>
</protein>
<organism evidence="1 2">
    <name type="scientific">Peronospora destructor</name>
    <dbReference type="NCBI Taxonomy" id="86335"/>
    <lineage>
        <taxon>Eukaryota</taxon>
        <taxon>Sar</taxon>
        <taxon>Stramenopiles</taxon>
        <taxon>Oomycota</taxon>
        <taxon>Peronosporomycetes</taxon>
        <taxon>Peronosporales</taxon>
        <taxon>Peronosporaceae</taxon>
        <taxon>Peronospora</taxon>
    </lineage>
</organism>